<dbReference type="AlphaFoldDB" id="A0A4P7NRL7"/>
<accession>A0A4P7NRL7</accession>
<proteinExistence type="predicted"/>
<dbReference type="Proteomes" id="UP000294847">
    <property type="component" value="Chromosome 6"/>
</dbReference>
<reference evidence="1 2" key="1">
    <citation type="journal article" date="2019" name="Mol. Biol. Evol.">
        <title>Blast fungal genomes show frequent chromosomal changes, gene gains and losses, and effector gene turnover.</title>
        <authorList>
            <person name="Gomez Luciano L.B."/>
            <person name="Jason Tsai I."/>
            <person name="Chuma I."/>
            <person name="Tosa Y."/>
            <person name="Chen Y.H."/>
            <person name="Li J.Y."/>
            <person name="Li M.Y."/>
            <person name="Jade Lu M.Y."/>
            <person name="Nakayashiki H."/>
            <person name="Li W.H."/>
        </authorList>
    </citation>
    <scope>NUCLEOTIDE SEQUENCE [LARGE SCALE GENOMIC DNA]</scope>
    <source>
        <strain evidence="1">MZ5-1-6</strain>
    </source>
</reference>
<organism evidence="1 2">
    <name type="scientific">Pyricularia oryzae</name>
    <name type="common">Rice blast fungus</name>
    <name type="synonym">Magnaporthe oryzae</name>
    <dbReference type="NCBI Taxonomy" id="318829"/>
    <lineage>
        <taxon>Eukaryota</taxon>
        <taxon>Fungi</taxon>
        <taxon>Dikarya</taxon>
        <taxon>Ascomycota</taxon>
        <taxon>Pezizomycotina</taxon>
        <taxon>Sordariomycetes</taxon>
        <taxon>Sordariomycetidae</taxon>
        <taxon>Magnaporthales</taxon>
        <taxon>Pyriculariaceae</taxon>
        <taxon>Pyricularia</taxon>
    </lineage>
</organism>
<evidence type="ECO:0000313" key="2">
    <source>
        <dbReference type="Proteomes" id="UP000294847"/>
    </source>
</evidence>
<feature type="non-terminal residue" evidence="1">
    <location>
        <position position="1"/>
    </location>
</feature>
<sequence>SLPGVVPILEAKVPIVGRVEPGDVPGAVERVHHLLGQGPLFEVVEVVPQLRDARHADDDAVVAALDPERGVVDQPPQRRLDHAEPGLFRRGLDGAQGLEGAAAEVARPVVGARHALVREAAGSRRHVPGLDRAGQETAGQRVVDHQVHAVAPQRGQQLGLDGARDGVVHALVHGRPHPAVVPARHDHLGHLERGKVAQAQLRKLALFVQLVQGRERFGEGSGAVLKADRITQLLQTRLNPLDNLVCRVHTRLQWIHDLGGHLEALFPPSRLARKGLLLPANISTRRVQLAVAAALEDIERLLEGVQVCDASAPLLFSSKGHQTQDDAVLGWSGHSGGRFLGAGEQEAC</sequence>
<protein>
    <submittedName>
        <fullName evidence="1">Uncharacterized protein</fullName>
    </submittedName>
</protein>
<gene>
    <name evidence="1" type="ORF">PoMZ_06650</name>
</gene>
<name>A0A4P7NRL7_PYROR</name>
<evidence type="ECO:0000313" key="1">
    <source>
        <dbReference type="EMBL" id="QBZ64949.1"/>
    </source>
</evidence>
<dbReference type="EMBL" id="CP034209">
    <property type="protein sequence ID" value="QBZ64949.1"/>
    <property type="molecule type" value="Genomic_DNA"/>
</dbReference>